<protein>
    <submittedName>
        <fullName evidence="1">Uncharacterized protein</fullName>
    </submittedName>
</protein>
<proteinExistence type="predicted"/>
<dbReference type="EMBL" id="CM039175">
    <property type="protein sequence ID" value="KAH9734569.1"/>
    <property type="molecule type" value="Genomic_DNA"/>
</dbReference>
<gene>
    <name evidence="1" type="ORF">KPL71_017422</name>
</gene>
<sequence length="730" mass="82684">MISAFSTQHKFQSKRDETLLLQTDLSKANTVIPKPIQWKDINLPDEWILEGATAPVIPKLEPNTELQNVTQYSDGKVKLSFRRSTSSRFSDKDSKSNPIIIRKKILEWNLTDSDRTIESEHPPLRSLTIEHGVPPVEIKASPYKIHKTNDPNTNLGSIIQQNNFCNANLNTLGKQLTRIENQFQKSTIIVSLITSKSDSDKKLKEPIFKPFQVSKTSQKLVQESKSDFAKAIRKQLDRIEASSFSSSKIQIAPDSAQSSKIGVLEQDDMSTTSSDIEAFKEELVSKANKINWELALPIVKSPPNLAIGNRPSALNRSRFNASSVYEWNIDGMSEYNILGLLQQMTMAANAYKTQSGTSDKAIAEILIAGFTGQLKGWWDHLLTKQQQSDIQNSIQTYENGAPICDELNDPIQDVVATLILTISLHFIGDPSHLRDKNNELLHNLRCRKLSEFQSYKTTFFTKLFLRDDANHITWKEKFLVGLPTLLGEKVRNSIKALYDNRIPYDELTYGELVSFVNKEGLKICQDLKLQKRLKWELRKSKQELGSFYFEIDTIALFDTGADLNCIKEDIVPRREFYATLQFNIPNDFTLHTPDVIKFRTLFLGPYITLLAINLCVLDLDNNDLHPACKKEFLDMSVFERTGVVEFKEGRFQFTEPGPTQLPKKLYARSGATSDDEFDDETAAPPTIPSTSAPPLSIQLEKMEHKLNKMEQNLAAYFKSVGFIPPLPPSP</sequence>
<keyword evidence="2" id="KW-1185">Reference proteome</keyword>
<accession>A0ACB8JQ41</accession>
<evidence type="ECO:0000313" key="1">
    <source>
        <dbReference type="EMBL" id="KAH9734569.1"/>
    </source>
</evidence>
<reference evidence="2" key="1">
    <citation type="journal article" date="2023" name="Hortic. Res.">
        <title>A chromosome-level phased genome enabling allele-level studies in sweet orange: a case study on citrus Huanglongbing tolerance.</title>
        <authorList>
            <person name="Wu B."/>
            <person name="Yu Q."/>
            <person name="Deng Z."/>
            <person name="Duan Y."/>
            <person name="Luo F."/>
            <person name="Gmitter F. Jr."/>
        </authorList>
    </citation>
    <scope>NUCLEOTIDE SEQUENCE [LARGE SCALE GENOMIC DNA]</scope>
    <source>
        <strain evidence="2">cv. Valencia</strain>
    </source>
</reference>
<evidence type="ECO:0000313" key="2">
    <source>
        <dbReference type="Proteomes" id="UP000829398"/>
    </source>
</evidence>
<dbReference type="Proteomes" id="UP000829398">
    <property type="component" value="Chromosome 6"/>
</dbReference>
<organism evidence="1 2">
    <name type="scientific">Citrus sinensis</name>
    <name type="common">Sweet orange</name>
    <name type="synonym">Citrus aurantium var. sinensis</name>
    <dbReference type="NCBI Taxonomy" id="2711"/>
    <lineage>
        <taxon>Eukaryota</taxon>
        <taxon>Viridiplantae</taxon>
        <taxon>Streptophyta</taxon>
        <taxon>Embryophyta</taxon>
        <taxon>Tracheophyta</taxon>
        <taxon>Spermatophyta</taxon>
        <taxon>Magnoliopsida</taxon>
        <taxon>eudicotyledons</taxon>
        <taxon>Gunneridae</taxon>
        <taxon>Pentapetalae</taxon>
        <taxon>rosids</taxon>
        <taxon>malvids</taxon>
        <taxon>Sapindales</taxon>
        <taxon>Rutaceae</taxon>
        <taxon>Aurantioideae</taxon>
        <taxon>Citrus</taxon>
    </lineage>
</organism>
<comment type="caution">
    <text evidence="1">The sequence shown here is derived from an EMBL/GenBank/DDBJ whole genome shotgun (WGS) entry which is preliminary data.</text>
</comment>
<name>A0ACB8JQ41_CITSI</name>